<keyword evidence="1" id="KW-0805">Transcription regulation</keyword>
<dbReference type="AlphaFoldDB" id="A0AAE9XNQ6"/>
<feature type="domain" description="HTH rpiR-type" evidence="4">
    <location>
        <begin position="5"/>
        <end position="81"/>
    </location>
</feature>
<proteinExistence type="predicted"/>
<keyword evidence="2" id="KW-0238">DNA-binding</keyword>
<dbReference type="Gene3D" id="1.10.10.10">
    <property type="entry name" value="Winged helix-like DNA-binding domain superfamily/Winged helix DNA-binding domain"/>
    <property type="match status" value="1"/>
</dbReference>
<accession>A0AAE9XNQ6</accession>
<keyword evidence="6" id="KW-1185">Reference proteome</keyword>
<evidence type="ECO:0000256" key="3">
    <source>
        <dbReference type="ARBA" id="ARBA00023163"/>
    </source>
</evidence>
<dbReference type="InterPro" id="IPR036388">
    <property type="entry name" value="WH-like_DNA-bd_sf"/>
</dbReference>
<dbReference type="KEGG" id="gso:PH603_01270"/>
<dbReference type="GO" id="GO:0003700">
    <property type="term" value="F:DNA-binding transcription factor activity"/>
    <property type="evidence" value="ECO:0007669"/>
    <property type="project" value="InterPro"/>
</dbReference>
<evidence type="ECO:0000259" key="4">
    <source>
        <dbReference type="PROSITE" id="PS51071"/>
    </source>
</evidence>
<dbReference type="Proteomes" id="UP001217500">
    <property type="component" value="Chromosome"/>
</dbReference>
<dbReference type="EMBL" id="CP116805">
    <property type="protein sequence ID" value="WCL54387.1"/>
    <property type="molecule type" value="Genomic_DNA"/>
</dbReference>
<sequence>MEAGQSLFDCIRNETESFTKSERKVARVLLADYPAAGLQTVAELASRSAVSGQTVIRFVARLGFESYPAFQQHLIGEVKARSQTPLSRFEGQELPPGDHPAAAAFSVLEDGLRETLSRLPLAEFDRAVELLSDQKHPVVAVGGRTSQLVAHYLVLQLQQLRPRTAFVAEDAQARTRALMEMGRNTLAVVYDFRRYSESTRRFASAAAKAGATVLLITDPYLSPVAEVADIVLPVRIEFPTPFDSQAAAVALSEALVAAVTNRMDGSFADHMARYEKFRSQLSDDTSTAG</sequence>
<protein>
    <submittedName>
        <fullName evidence="5">MurR/RpiR family transcriptional regulator</fullName>
    </submittedName>
</protein>
<dbReference type="SUPFAM" id="SSF53697">
    <property type="entry name" value="SIS domain"/>
    <property type="match status" value="1"/>
</dbReference>
<dbReference type="GO" id="GO:0003677">
    <property type="term" value="F:DNA binding"/>
    <property type="evidence" value="ECO:0007669"/>
    <property type="project" value="UniProtKB-KW"/>
</dbReference>
<dbReference type="PANTHER" id="PTHR30514:SF18">
    <property type="entry name" value="RPIR-FAMILY TRANSCRIPTIONAL REGULATOR"/>
    <property type="match status" value="1"/>
</dbReference>
<dbReference type="InterPro" id="IPR009057">
    <property type="entry name" value="Homeodomain-like_sf"/>
</dbReference>
<dbReference type="SUPFAM" id="SSF46689">
    <property type="entry name" value="Homeodomain-like"/>
    <property type="match status" value="1"/>
</dbReference>
<evidence type="ECO:0000256" key="2">
    <source>
        <dbReference type="ARBA" id="ARBA00023125"/>
    </source>
</evidence>
<dbReference type="PROSITE" id="PS51071">
    <property type="entry name" value="HTH_RPIR"/>
    <property type="match status" value="1"/>
</dbReference>
<dbReference type="CDD" id="cd05013">
    <property type="entry name" value="SIS_RpiR"/>
    <property type="match status" value="1"/>
</dbReference>
<dbReference type="Gene3D" id="3.40.50.10490">
    <property type="entry name" value="Glucose-6-phosphate isomerase like protein, domain 1"/>
    <property type="match status" value="1"/>
</dbReference>
<dbReference type="PANTHER" id="PTHR30514">
    <property type="entry name" value="GLUCOKINASE"/>
    <property type="match status" value="1"/>
</dbReference>
<dbReference type="InterPro" id="IPR001347">
    <property type="entry name" value="SIS_dom"/>
</dbReference>
<dbReference type="RefSeq" id="WP_289504106.1">
    <property type="nucleotide sequence ID" value="NZ_CP116805.1"/>
</dbReference>
<dbReference type="GO" id="GO:0097367">
    <property type="term" value="F:carbohydrate derivative binding"/>
    <property type="evidence" value="ECO:0007669"/>
    <property type="project" value="InterPro"/>
</dbReference>
<evidence type="ECO:0000313" key="5">
    <source>
        <dbReference type="EMBL" id="WCL54387.1"/>
    </source>
</evidence>
<dbReference type="Pfam" id="PF01418">
    <property type="entry name" value="HTH_6"/>
    <property type="match status" value="1"/>
</dbReference>
<evidence type="ECO:0000256" key="1">
    <source>
        <dbReference type="ARBA" id="ARBA00023015"/>
    </source>
</evidence>
<dbReference type="InterPro" id="IPR047640">
    <property type="entry name" value="RpiR-like"/>
</dbReference>
<reference evidence="5" key="1">
    <citation type="submission" date="2023-01" db="EMBL/GenBank/DDBJ databases">
        <title>The genome sequence of Kordiimonadaceae bacterium 6D33.</title>
        <authorList>
            <person name="Liu Y."/>
        </authorList>
    </citation>
    <scope>NUCLEOTIDE SEQUENCE</scope>
    <source>
        <strain evidence="5">6D33</strain>
    </source>
</reference>
<name>A0AAE9XNQ6_9PROT</name>
<gene>
    <name evidence="5" type="ORF">PH603_01270</name>
</gene>
<dbReference type="Pfam" id="PF01380">
    <property type="entry name" value="SIS"/>
    <property type="match status" value="1"/>
</dbReference>
<dbReference type="GO" id="GO:1901135">
    <property type="term" value="P:carbohydrate derivative metabolic process"/>
    <property type="evidence" value="ECO:0007669"/>
    <property type="project" value="InterPro"/>
</dbReference>
<dbReference type="InterPro" id="IPR046348">
    <property type="entry name" value="SIS_dom_sf"/>
</dbReference>
<dbReference type="InterPro" id="IPR035472">
    <property type="entry name" value="RpiR-like_SIS"/>
</dbReference>
<organism evidence="5 6">
    <name type="scientific">Gimibacter soli</name>
    <dbReference type="NCBI Taxonomy" id="3024400"/>
    <lineage>
        <taxon>Bacteria</taxon>
        <taxon>Pseudomonadati</taxon>
        <taxon>Pseudomonadota</taxon>
        <taxon>Alphaproteobacteria</taxon>
        <taxon>Kordiimonadales</taxon>
        <taxon>Temperatibacteraceae</taxon>
        <taxon>Gimibacter</taxon>
    </lineage>
</organism>
<dbReference type="InterPro" id="IPR000281">
    <property type="entry name" value="HTH_RpiR"/>
</dbReference>
<keyword evidence="3" id="KW-0804">Transcription</keyword>
<evidence type="ECO:0000313" key="6">
    <source>
        <dbReference type="Proteomes" id="UP001217500"/>
    </source>
</evidence>